<dbReference type="Gene3D" id="3.90.1410.10">
    <property type="entry name" value="set domain protein methyltransferase, domain 1"/>
    <property type="match status" value="1"/>
</dbReference>
<feature type="domain" description="Rubisco LSMT substrate-binding" evidence="4">
    <location>
        <begin position="82"/>
        <end position="228"/>
    </location>
</feature>
<dbReference type="InterPro" id="IPR046341">
    <property type="entry name" value="SET_dom_sf"/>
</dbReference>
<dbReference type="PANTHER" id="PTHR13271:SF134">
    <property type="entry name" value="OS01G0976450 PROTEIN"/>
    <property type="match status" value="1"/>
</dbReference>
<dbReference type="FunFam" id="3.90.1420.10:FF:000012">
    <property type="entry name" value="Predicted protein"/>
    <property type="match status" value="1"/>
</dbReference>
<proteinExistence type="predicted"/>
<dbReference type="Pfam" id="PF09273">
    <property type="entry name" value="Rubis-subs-bind"/>
    <property type="match status" value="1"/>
</dbReference>
<dbReference type="EMBL" id="CM018041">
    <property type="protein sequence ID" value="KAA8534294.1"/>
    <property type="molecule type" value="Genomic_DNA"/>
</dbReference>
<evidence type="ECO:0000259" key="4">
    <source>
        <dbReference type="Pfam" id="PF09273"/>
    </source>
</evidence>
<dbReference type="Proteomes" id="UP000325577">
    <property type="component" value="Linkage Group LG18"/>
</dbReference>
<protein>
    <recommendedName>
        <fullName evidence="4">Rubisco LSMT substrate-binding domain-containing protein</fullName>
    </recommendedName>
</protein>
<dbReference type="InterPro" id="IPR015353">
    <property type="entry name" value="Rubisco_LSMT_subst-bd"/>
</dbReference>
<dbReference type="AlphaFoldDB" id="A0A5J5AVG9"/>
<evidence type="ECO:0000313" key="6">
    <source>
        <dbReference type="Proteomes" id="UP000325577"/>
    </source>
</evidence>
<dbReference type="InterPro" id="IPR050600">
    <property type="entry name" value="SETD3_SETD6_MTase"/>
</dbReference>
<keyword evidence="3" id="KW-0949">S-adenosyl-L-methionine</keyword>
<keyword evidence="1" id="KW-0489">Methyltransferase</keyword>
<dbReference type="Gene3D" id="3.90.1420.10">
    <property type="entry name" value="Rubisco LSMT, substrate-binding domain"/>
    <property type="match status" value="1"/>
</dbReference>
<dbReference type="GO" id="GO:0016279">
    <property type="term" value="F:protein-lysine N-methyltransferase activity"/>
    <property type="evidence" value="ECO:0007669"/>
    <property type="project" value="TreeGrafter"/>
</dbReference>
<reference evidence="5 6" key="1">
    <citation type="submission" date="2019-09" db="EMBL/GenBank/DDBJ databases">
        <title>A chromosome-level genome assembly of the Chinese tupelo Nyssa sinensis.</title>
        <authorList>
            <person name="Yang X."/>
            <person name="Kang M."/>
            <person name="Yang Y."/>
            <person name="Xiong H."/>
            <person name="Wang M."/>
            <person name="Zhang Z."/>
            <person name="Wang Z."/>
            <person name="Wu H."/>
            <person name="Ma T."/>
            <person name="Liu J."/>
            <person name="Xi Z."/>
        </authorList>
    </citation>
    <scope>NUCLEOTIDE SEQUENCE [LARGE SCALE GENOMIC DNA]</scope>
    <source>
        <strain evidence="5">J267</strain>
        <tissue evidence="5">Leaf</tissue>
    </source>
</reference>
<dbReference type="SUPFAM" id="SSF82199">
    <property type="entry name" value="SET domain"/>
    <property type="match status" value="1"/>
</dbReference>
<dbReference type="OrthoDB" id="441812at2759"/>
<dbReference type="PANTHER" id="PTHR13271">
    <property type="entry name" value="UNCHARACTERIZED PUTATIVE METHYLTRANSFERASE"/>
    <property type="match status" value="1"/>
</dbReference>
<dbReference type="SUPFAM" id="SSF81822">
    <property type="entry name" value="RuBisCo LSMT C-terminal, substrate-binding domain"/>
    <property type="match status" value="1"/>
</dbReference>
<evidence type="ECO:0000256" key="2">
    <source>
        <dbReference type="ARBA" id="ARBA00022679"/>
    </source>
</evidence>
<name>A0A5J5AVG9_9ASTE</name>
<evidence type="ECO:0000256" key="1">
    <source>
        <dbReference type="ARBA" id="ARBA00022603"/>
    </source>
</evidence>
<keyword evidence="2" id="KW-0808">Transferase</keyword>
<dbReference type="InterPro" id="IPR036464">
    <property type="entry name" value="Rubisco_LSMT_subst-bd_sf"/>
</dbReference>
<organism evidence="5 6">
    <name type="scientific">Nyssa sinensis</name>
    <dbReference type="NCBI Taxonomy" id="561372"/>
    <lineage>
        <taxon>Eukaryota</taxon>
        <taxon>Viridiplantae</taxon>
        <taxon>Streptophyta</taxon>
        <taxon>Embryophyta</taxon>
        <taxon>Tracheophyta</taxon>
        <taxon>Spermatophyta</taxon>
        <taxon>Magnoliopsida</taxon>
        <taxon>eudicotyledons</taxon>
        <taxon>Gunneridae</taxon>
        <taxon>Pentapetalae</taxon>
        <taxon>asterids</taxon>
        <taxon>Cornales</taxon>
        <taxon>Nyssaceae</taxon>
        <taxon>Nyssa</taxon>
    </lineage>
</organism>
<sequence length="245" mass="27930">MEKHKGRIPDFLNHDGVSETVLLSDEDKELSEVIADRNYAPGDQVLIRYGKFSNAALLLDFGFTLPYNIYDEVQIQFNIPHHDYLRTKKLELLQRHCTPIIKDFNSFSSSWDSFIVKEVRSARGKGRGIPQSLRAFARVLCSTSSQELNDLAMEAVNSDGRLARQPLKNRSRELQAHQFLVSRVTQLIEESDVSIKSLAAPNSPFIFGKLAVRRQMARDLLSGELRVLKSVSEWLKNYCATLLEF</sequence>
<keyword evidence="6" id="KW-1185">Reference proteome</keyword>
<accession>A0A5J5AVG9</accession>
<dbReference type="GO" id="GO:0032259">
    <property type="term" value="P:methylation"/>
    <property type="evidence" value="ECO:0007669"/>
    <property type="project" value="UniProtKB-KW"/>
</dbReference>
<evidence type="ECO:0000313" key="5">
    <source>
        <dbReference type="EMBL" id="KAA8534294.1"/>
    </source>
</evidence>
<evidence type="ECO:0000256" key="3">
    <source>
        <dbReference type="ARBA" id="ARBA00022691"/>
    </source>
</evidence>
<gene>
    <name evidence="5" type="ORF">F0562_031811</name>
</gene>